<sequence>MTSIAIRIEKEMFKITKDSKKLIVGITGASGIIYGTRILEILKELNIETHLIVSKAAEITLALETEMQLKDLYRLASITYSVDDIGAAVSSGSFQNMGMIIAPCSIKTLSQIAYSINDNLITRAADVTLKERRRLVLMVRETPYNLSHIRSIEAVMENGAIVFPPVPAFYTKPKTVMDIVDQSIGRALDLLGIDTGKVKRWA</sequence>
<feature type="binding site" evidence="7">
    <location>
        <position position="54"/>
    </location>
    <ligand>
        <name>FMN</name>
        <dbReference type="ChEBI" id="CHEBI:58210"/>
    </ligand>
</feature>
<reference evidence="9 10" key="1">
    <citation type="submission" date="2022-04" db="EMBL/GenBank/DDBJ databases">
        <title>Genome sequence of C. roseum typestrain.</title>
        <authorList>
            <person name="Poehlein A."/>
            <person name="Schoch T."/>
            <person name="Duerre P."/>
            <person name="Daniel R."/>
        </authorList>
    </citation>
    <scope>NUCLEOTIDE SEQUENCE [LARGE SCALE GENOMIC DNA]</scope>
    <source>
        <strain evidence="9 10">DSM 7320</strain>
    </source>
</reference>
<dbReference type="InterPro" id="IPR004507">
    <property type="entry name" value="UbiX-like"/>
</dbReference>
<comment type="function">
    <text evidence="7">Flavin prenyltransferase that catalyzes the synthesis of the prenylated FMN cofactor (prenyl-FMN) for 4-hydroxy-3-polyprenylbenzoic acid decarboxylase UbiD. The prenyltransferase is metal-independent and links a dimethylallyl moiety from dimethylallyl monophosphate (DMAP) to the flavin N5 and C6 atoms of FMN.</text>
</comment>
<name>A0A1S8KX99_9CLOT</name>
<dbReference type="Gene3D" id="3.40.50.1950">
    <property type="entry name" value="Flavin prenyltransferase-like"/>
    <property type="match status" value="1"/>
</dbReference>
<feature type="binding site" evidence="7">
    <location>
        <begin position="105"/>
        <end position="108"/>
    </location>
    <ligand>
        <name>FMN</name>
        <dbReference type="ChEBI" id="CHEBI:58210"/>
    </ligand>
</feature>
<dbReference type="GO" id="GO:0106141">
    <property type="term" value="F:flavin prenyltransferase activity"/>
    <property type="evidence" value="ECO:0007669"/>
    <property type="project" value="UniProtKB-EC"/>
</dbReference>
<evidence type="ECO:0000256" key="2">
    <source>
        <dbReference type="ARBA" id="ARBA00022630"/>
    </source>
</evidence>
<keyword evidence="1 7" id="KW-0637">Prenyltransferase</keyword>
<dbReference type="PANTHER" id="PTHR43374">
    <property type="entry name" value="FLAVIN PRENYLTRANSFERASE"/>
    <property type="match status" value="1"/>
</dbReference>
<gene>
    <name evidence="7 9" type="primary">ubiX</name>
    <name evidence="9" type="ORF">CROST_027720</name>
</gene>
<dbReference type="InterPro" id="IPR036551">
    <property type="entry name" value="Flavin_trans-like"/>
</dbReference>
<dbReference type="NCBIfam" id="NF004685">
    <property type="entry name" value="PRK06029.1"/>
    <property type="match status" value="1"/>
</dbReference>
<evidence type="ECO:0000259" key="8">
    <source>
        <dbReference type="Pfam" id="PF02441"/>
    </source>
</evidence>
<dbReference type="EC" id="2.5.1.129" evidence="7"/>
<dbReference type="Pfam" id="PF02441">
    <property type="entry name" value="Flavoprotein"/>
    <property type="match status" value="1"/>
</dbReference>
<keyword evidence="2 7" id="KW-0285">Flavoprotein</keyword>
<evidence type="ECO:0000313" key="9">
    <source>
        <dbReference type="EMBL" id="URZ12055.1"/>
    </source>
</evidence>
<feature type="binding site" evidence="7">
    <location>
        <position position="140"/>
    </location>
    <ligand>
        <name>FMN</name>
        <dbReference type="ChEBI" id="CHEBI:58210"/>
    </ligand>
</feature>
<keyword evidence="3 7" id="KW-0288">FMN</keyword>
<dbReference type="GO" id="GO:0016831">
    <property type="term" value="F:carboxy-lyase activity"/>
    <property type="evidence" value="ECO:0007669"/>
    <property type="project" value="TreeGrafter"/>
</dbReference>
<dbReference type="PANTHER" id="PTHR43374:SF1">
    <property type="entry name" value="FLAVIN PRENYLTRANSFERASE PAD1, MITOCHONDRIAL"/>
    <property type="match status" value="1"/>
</dbReference>
<keyword evidence="10" id="KW-1185">Reference proteome</keyword>
<dbReference type="FunFam" id="3.40.50.1950:FF:000001">
    <property type="entry name" value="Flavin prenyltransferase UbiX"/>
    <property type="match status" value="1"/>
</dbReference>
<accession>A0A1S8KX99</accession>
<feature type="binding site" evidence="7">
    <location>
        <position position="170"/>
    </location>
    <ligand>
        <name>dimethylallyl phosphate</name>
        <dbReference type="ChEBI" id="CHEBI:88052"/>
    </ligand>
</feature>
<comment type="similarity">
    <text evidence="6 7">Belongs to the UbiX/PAD1 family.</text>
</comment>
<dbReference type="EMBL" id="CP096983">
    <property type="protein sequence ID" value="URZ12055.1"/>
    <property type="molecule type" value="Genomic_DNA"/>
</dbReference>
<dbReference type="InterPro" id="IPR003382">
    <property type="entry name" value="Flavoprotein"/>
</dbReference>
<dbReference type="HAMAP" id="MF_01984">
    <property type="entry name" value="ubiX_pad"/>
    <property type="match status" value="1"/>
</dbReference>
<dbReference type="RefSeq" id="WP_242950774.1">
    <property type="nucleotide sequence ID" value="NZ_CP096983.1"/>
</dbReference>
<dbReference type="AlphaFoldDB" id="A0A1S8KX99"/>
<dbReference type="NCBIfam" id="TIGR00421">
    <property type="entry name" value="ubiX_pad"/>
    <property type="match status" value="1"/>
</dbReference>
<comment type="catalytic activity">
    <reaction evidence="5 7">
        <text>dimethylallyl phosphate + FMNH2 = prenylated FMNH2 + phosphate</text>
        <dbReference type="Rhea" id="RHEA:37743"/>
        <dbReference type="ChEBI" id="CHEBI:43474"/>
        <dbReference type="ChEBI" id="CHEBI:57618"/>
        <dbReference type="ChEBI" id="CHEBI:87467"/>
        <dbReference type="ChEBI" id="CHEBI:88052"/>
        <dbReference type="EC" id="2.5.1.129"/>
    </reaction>
</comment>
<keyword evidence="4 7" id="KW-0808">Transferase</keyword>
<evidence type="ECO:0000256" key="4">
    <source>
        <dbReference type="ARBA" id="ARBA00022679"/>
    </source>
</evidence>
<proteinExistence type="inferred from homology"/>
<organism evidence="9 10">
    <name type="scientific">Clostridium felsineum</name>
    <dbReference type="NCBI Taxonomy" id="36839"/>
    <lineage>
        <taxon>Bacteria</taxon>
        <taxon>Bacillati</taxon>
        <taxon>Bacillota</taxon>
        <taxon>Clostridia</taxon>
        <taxon>Eubacteriales</taxon>
        <taxon>Clostridiaceae</taxon>
        <taxon>Clostridium</taxon>
    </lineage>
</organism>
<evidence type="ECO:0000256" key="6">
    <source>
        <dbReference type="ARBA" id="ARBA00060793"/>
    </source>
</evidence>
<dbReference type="SUPFAM" id="SSF52507">
    <property type="entry name" value="Homo-oligomeric flavin-containing Cys decarboxylases, HFCD"/>
    <property type="match status" value="1"/>
</dbReference>
<evidence type="ECO:0000256" key="1">
    <source>
        <dbReference type="ARBA" id="ARBA00022602"/>
    </source>
</evidence>
<feature type="domain" description="Flavoprotein" evidence="8">
    <location>
        <begin position="20"/>
        <end position="186"/>
    </location>
</feature>
<evidence type="ECO:0000256" key="3">
    <source>
        <dbReference type="ARBA" id="ARBA00022643"/>
    </source>
</evidence>
<dbReference type="STRING" id="84029.CROST_46230"/>
<dbReference type="Proteomes" id="UP000190951">
    <property type="component" value="Chromosome"/>
</dbReference>
<feature type="binding site" evidence="7">
    <location>
        <position position="186"/>
    </location>
    <ligand>
        <name>dimethylallyl phosphate</name>
        <dbReference type="ChEBI" id="CHEBI:88052"/>
    </ligand>
</feature>
<evidence type="ECO:0000313" key="10">
    <source>
        <dbReference type="Proteomes" id="UP000190951"/>
    </source>
</evidence>
<comment type="caution">
    <text evidence="7">Lacks conserved residue(s) required for the propagation of feature annotation.</text>
</comment>
<protein>
    <recommendedName>
        <fullName evidence="7">Flavin prenyltransferase UbiX</fullName>
        <ecNumber evidence="7">2.5.1.129</ecNumber>
    </recommendedName>
</protein>
<evidence type="ECO:0000256" key="7">
    <source>
        <dbReference type="HAMAP-Rule" id="MF_01984"/>
    </source>
</evidence>
<feature type="binding site" evidence="7">
    <location>
        <begin position="28"/>
        <end position="30"/>
    </location>
    <ligand>
        <name>FMN</name>
        <dbReference type="ChEBI" id="CHEBI:58210"/>
    </ligand>
</feature>
<dbReference type="KEGG" id="crw:CROST_027720"/>
<evidence type="ECO:0000256" key="5">
    <source>
        <dbReference type="ARBA" id="ARBA00050612"/>
    </source>
</evidence>